<keyword evidence="1" id="KW-1015">Disulfide bond</keyword>
<dbReference type="PROSITE" id="PS01186">
    <property type="entry name" value="EGF_2"/>
    <property type="match status" value="1"/>
</dbReference>
<dbReference type="STRING" id="10195.A0A3M7P2D3"/>
<dbReference type="EMBL" id="REGN01014151">
    <property type="protein sequence ID" value="RMZ92980.1"/>
    <property type="molecule type" value="Genomic_DNA"/>
</dbReference>
<sequence>INSNSLCQILYCRRNATTSICEGRTGAADGTLCESGKVCQLGVCSPKTNTRRGTCLFGDGLVTQEITGLKLTAPQMNCVDFFKLIEQAGQSISGYCSNDLFGDTCCQSCKKYNALVCKDSYWNCLEDAQFCDVKKVFTNGGFELVRDVCSKSCGDCSPTPLTCQQANNICQNGATCSNTNVPDSSSFGFRCICKLGYSGELCETKISDNCSPNPCNNGGTCQQFGSTGYVCLCPNNCSGYNCSECSNNSVSTSSTPAMTTQTDTRPQEEDFDKAACEYYKSQDLCEQNAFIGSKPIKEACPITCRNQLKTTAKPVSPSTDINTEICKYYKSIGLCDQNAFIGSLTIKEACAITCSNIESTTLTTTTLSPCQDEFPESCVLWSNFCSLLNELPNNPCKKTCSFC</sequence>
<dbReference type="AlphaFoldDB" id="A0A3M7P2D3"/>
<evidence type="ECO:0000313" key="4">
    <source>
        <dbReference type="Proteomes" id="UP000276133"/>
    </source>
</evidence>
<accession>A0A3M7P2D3</accession>
<dbReference type="InterPro" id="IPR000742">
    <property type="entry name" value="EGF"/>
</dbReference>
<name>A0A3M7P2D3_BRAPC</name>
<dbReference type="SMART" id="SM00181">
    <property type="entry name" value="EGF"/>
    <property type="match status" value="2"/>
</dbReference>
<feature type="non-terminal residue" evidence="3">
    <location>
        <position position="1"/>
    </location>
</feature>
<evidence type="ECO:0000259" key="2">
    <source>
        <dbReference type="PROSITE" id="PS50026"/>
    </source>
</evidence>
<reference evidence="3 4" key="1">
    <citation type="journal article" date="2018" name="Sci. Rep.">
        <title>Genomic signatures of local adaptation to the degree of environmental predictability in rotifers.</title>
        <authorList>
            <person name="Franch-Gras L."/>
            <person name="Hahn C."/>
            <person name="Garcia-Roger E.M."/>
            <person name="Carmona M.J."/>
            <person name="Serra M."/>
            <person name="Gomez A."/>
        </authorList>
    </citation>
    <scope>NUCLEOTIDE SEQUENCE [LARGE SCALE GENOMIC DNA]</scope>
    <source>
        <strain evidence="3">HYR1</strain>
    </source>
</reference>
<keyword evidence="4" id="KW-1185">Reference proteome</keyword>
<dbReference type="PROSITE" id="PS00022">
    <property type="entry name" value="EGF_1"/>
    <property type="match status" value="2"/>
</dbReference>
<organism evidence="3 4">
    <name type="scientific">Brachionus plicatilis</name>
    <name type="common">Marine rotifer</name>
    <name type="synonym">Brachionus muelleri</name>
    <dbReference type="NCBI Taxonomy" id="10195"/>
    <lineage>
        <taxon>Eukaryota</taxon>
        <taxon>Metazoa</taxon>
        <taxon>Spiralia</taxon>
        <taxon>Gnathifera</taxon>
        <taxon>Rotifera</taxon>
        <taxon>Eurotatoria</taxon>
        <taxon>Monogononta</taxon>
        <taxon>Pseudotrocha</taxon>
        <taxon>Ploima</taxon>
        <taxon>Brachionidae</taxon>
        <taxon>Brachionus</taxon>
    </lineage>
</organism>
<evidence type="ECO:0000313" key="3">
    <source>
        <dbReference type="EMBL" id="RMZ92980.1"/>
    </source>
</evidence>
<evidence type="ECO:0000256" key="1">
    <source>
        <dbReference type="PROSITE-ProRule" id="PRU00076"/>
    </source>
</evidence>
<protein>
    <submittedName>
        <fullName evidence="3">Neurogenic locus notch-like protein</fullName>
    </submittedName>
</protein>
<comment type="caution">
    <text evidence="1">Lacks conserved residue(s) required for the propagation of feature annotation.</text>
</comment>
<feature type="disulfide bond" evidence="1">
    <location>
        <begin position="193"/>
        <end position="202"/>
    </location>
</feature>
<dbReference type="SUPFAM" id="SSF57196">
    <property type="entry name" value="EGF/Laminin"/>
    <property type="match status" value="2"/>
</dbReference>
<dbReference type="Pfam" id="PF00008">
    <property type="entry name" value="EGF"/>
    <property type="match status" value="2"/>
</dbReference>
<keyword evidence="1" id="KW-0245">EGF-like domain</keyword>
<gene>
    <name evidence="3" type="ORF">BpHYR1_026495</name>
</gene>
<dbReference type="Gene3D" id="2.10.25.10">
    <property type="entry name" value="Laminin"/>
    <property type="match status" value="2"/>
</dbReference>
<dbReference type="Gene3D" id="3.40.1620.60">
    <property type="match status" value="1"/>
</dbReference>
<dbReference type="PROSITE" id="PS50026">
    <property type="entry name" value="EGF_3"/>
    <property type="match status" value="2"/>
</dbReference>
<feature type="domain" description="EGF-like" evidence="2">
    <location>
        <begin position="159"/>
        <end position="203"/>
    </location>
</feature>
<comment type="caution">
    <text evidence="3">The sequence shown here is derived from an EMBL/GenBank/DDBJ whole genome shotgun (WGS) entry which is preliminary data.</text>
</comment>
<feature type="domain" description="EGF-like" evidence="2">
    <location>
        <begin position="206"/>
        <end position="243"/>
    </location>
</feature>
<dbReference type="Proteomes" id="UP000276133">
    <property type="component" value="Unassembled WGS sequence"/>
</dbReference>
<proteinExistence type="predicted"/>
<dbReference type="OrthoDB" id="6075458at2759"/>
<feature type="disulfide bond" evidence="1">
    <location>
        <begin position="233"/>
        <end position="242"/>
    </location>
</feature>